<evidence type="ECO:0000256" key="2">
    <source>
        <dbReference type="ARBA" id="ARBA00022618"/>
    </source>
</evidence>
<evidence type="ECO:0000256" key="8">
    <source>
        <dbReference type="NCBIfam" id="TIGR02209"/>
    </source>
</evidence>
<feature type="transmembrane region" description="Helical" evidence="7">
    <location>
        <begin position="42"/>
        <end position="63"/>
    </location>
</feature>
<feature type="compositionally biased region" description="Low complexity" evidence="9">
    <location>
        <begin position="8"/>
        <end position="23"/>
    </location>
</feature>
<dbReference type="STRING" id="361279.SAMN05421663_103302"/>
<dbReference type="NCBIfam" id="TIGR02209">
    <property type="entry name" value="ftsL_broad"/>
    <property type="match status" value="1"/>
</dbReference>
<evidence type="ECO:0000256" key="6">
    <source>
        <dbReference type="ARBA" id="ARBA00023306"/>
    </source>
</evidence>
<organism evidence="10 11">
    <name type="scientific">Terribacillus halophilus</name>
    <dbReference type="NCBI Taxonomy" id="361279"/>
    <lineage>
        <taxon>Bacteria</taxon>
        <taxon>Bacillati</taxon>
        <taxon>Bacillota</taxon>
        <taxon>Bacilli</taxon>
        <taxon>Bacillales</taxon>
        <taxon>Bacillaceae</taxon>
        <taxon>Terribacillus</taxon>
    </lineage>
</organism>
<feature type="region of interest" description="Disordered" evidence="9">
    <location>
        <begin position="1"/>
        <end position="26"/>
    </location>
</feature>
<dbReference type="EMBL" id="FMZB01000003">
    <property type="protein sequence ID" value="SDC67075.1"/>
    <property type="molecule type" value="Genomic_DNA"/>
</dbReference>
<evidence type="ECO:0000256" key="7">
    <source>
        <dbReference type="HAMAP-Rule" id="MF_00910"/>
    </source>
</evidence>
<protein>
    <recommendedName>
        <fullName evidence="7 8">Cell division protein FtsL</fullName>
    </recommendedName>
</protein>
<comment type="similarity">
    <text evidence="7">Belongs to the FtsL family.</text>
</comment>
<dbReference type="HAMAP" id="MF_00910">
    <property type="entry name" value="FtsL"/>
    <property type="match status" value="1"/>
</dbReference>
<keyword evidence="5 7" id="KW-0472">Membrane</keyword>
<dbReference type="GO" id="GO:0032153">
    <property type="term" value="C:cell division site"/>
    <property type="evidence" value="ECO:0007669"/>
    <property type="project" value="UniProtKB-UniRule"/>
</dbReference>
<evidence type="ECO:0000256" key="4">
    <source>
        <dbReference type="ARBA" id="ARBA00022989"/>
    </source>
</evidence>
<evidence type="ECO:0000256" key="3">
    <source>
        <dbReference type="ARBA" id="ARBA00022692"/>
    </source>
</evidence>
<dbReference type="GO" id="GO:0043093">
    <property type="term" value="P:FtsZ-dependent cytokinesis"/>
    <property type="evidence" value="ECO:0007669"/>
    <property type="project" value="UniProtKB-UniRule"/>
</dbReference>
<reference evidence="11" key="1">
    <citation type="submission" date="2016-10" db="EMBL/GenBank/DDBJ databases">
        <authorList>
            <person name="Varghese N."/>
            <person name="Submissions S."/>
        </authorList>
    </citation>
    <scope>NUCLEOTIDE SEQUENCE [LARGE SCALE GENOMIC DNA]</scope>
    <source>
        <strain evidence="11">DSM 21620</strain>
    </source>
</reference>
<evidence type="ECO:0000313" key="11">
    <source>
        <dbReference type="Proteomes" id="UP000198666"/>
    </source>
</evidence>
<proteinExistence type="inferred from homology"/>
<evidence type="ECO:0000256" key="5">
    <source>
        <dbReference type="ARBA" id="ARBA00023136"/>
    </source>
</evidence>
<dbReference type="OrthoDB" id="2973386at2"/>
<sequence>MSAERARSWQQSSPAQRPQQQPKRQVKVKVHKKTWITPGEKILYTFFSLVILAAAAYFVTFAASTYNINRDVEALDSEISHQKVANEDLTYEVKELSKPERIIDIARDAGLKVQSAKVKEANKVSE</sequence>
<keyword evidence="2 7" id="KW-0132">Cell division</keyword>
<accession>A0A1G6NIW1</accession>
<keyword evidence="11" id="KW-1185">Reference proteome</keyword>
<keyword evidence="1 7" id="KW-1003">Cell membrane</keyword>
<comment type="function">
    <text evidence="7">Essential cell division protein.</text>
</comment>
<dbReference type="InterPro" id="IPR011922">
    <property type="entry name" value="Cell_div_FtsL"/>
</dbReference>
<keyword evidence="6 7" id="KW-0131">Cell cycle</keyword>
<dbReference type="RefSeq" id="WP_093726698.1">
    <property type="nucleotide sequence ID" value="NZ_FMZB01000003.1"/>
</dbReference>
<name>A0A1G6NIW1_9BACI</name>
<keyword evidence="3 7" id="KW-0812">Transmembrane</keyword>
<dbReference type="Proteomes" id="UP000198666">
    <property type="component" value="Unassembled WGS sequence"/>
</dbReference>
<evidence type="ECO:0000313" key="10">
    <source>
        <dbReference type="EMBL" id="SDC67075.1"/>
    </source>
</evidence>
<evidence type="ECO:0000256" key="9">
    <source>
        <dbReference type="SAM" id="MobiDB-lite"/>
    </source>
</evidence>
<evidence type="ECO:0000256" key="1">
    <source>
        <dbReference type="ARBA" id="ARBA00022475"/>
    </source>
</evidence>
<dbReference type="AlphaFoldDB" id="A0A1G6NIW1"/>
<dbReference type="GO" id="GO:0005886">
    <property type="term" value="C:plasma membrane"/>
    <property type="evidence" value="ECO:0007669"/>
    <property type="project" value="UniProtKB-SubCell"/>
</dbReference>
<comment type="subcellular location">
    <subcellularLocation>
        <location evidence="7">Cell membrane</location>
        <topology evidence="7">Single-pass type II membrane protein</topology>
    </subcellularLocation>
    <text evidence="7">Localizes to the division septum where it forms a ring structure.</text>
</comment>
<keyword evidence="4 7" id="KW-1133">Transmembrane helix</keyword>
<gene>
    <name evidence="7" type="primary">ftsL</name>
    <name evidence="10" type="ORF">SAMN05421663_103302</name>
</gene>